<name>A0A251SXW5_HELAN</name>
<dbReference type="Gramene" id="mRNA:HanXRQr2_Chr13g0615241">
    <property type="protein sequence ID" value="CDS:HanXRQr2_Chr13g0615241.1"/>
    <property type="gene ID" value="HanXRQr2_Chr13g0615241"/>
</dbReference>
<evidence type="ECO:0000313" key="3">
    <source>
        <dbReference type="Proteomes" id="UP000215914"/>
    </source>
</evidence>
<protein>
    <submittedName>
        <fullName evidence="2">Uncharacterized protein</fullName>
    </submittedName>
</protein>
<dbReference type="EMBL" id="CM007902">
    <property type="protein sequence ID" value="OTG03554.1"/>
    <property type="molecule type" value="Genomic_DNA"/>
</dbReference>
<dbReference type="AlphaFoldDB" id="A0A251SXW5"/>
<reference evidence="1" key="3">
    <citation type="submission" date="2020-06" db="EMBL/GenBank/DDBJ databases">
        <title>Helianthus annuus Genome sequencing and assembly Release 2.</title>
        <authorList>
            <person name="Gouzy J."/>
            <person name="Langlade N."/>
            <person name="Munos S."/>
        </authorList>
    </citation>
    <scope>NUCLEOTIDE SEQUENCE</scope>
    <source>
        <tissue evidence="1">Leaves</tissue>
    </source>
</reference>
<organism evidence="2 3">
    <name type="scientific">Helianthus annuus</name>
    <name type="common">Common sunflower</name>
    <dbReference type="NCBI Taxonomy" id="4232"/>
    <lineage>
        <taxon>Eukaryota</taxon>
        <taxon>Viridiplantae</taxon>
        <taxon>Streptophyta</taxon>
        <taxon>Embryophyta</taxon>
        <taxon>Tracheophyta</taxon>
        <taxon>Spermatophyta</taxon>
        <taxon>Magnoliopsida</taxon>
        <taxon>eudicotyledons</taxon>
        <taxon>Gunneridae</taxon>
        <taxon>Pentapetalae</taxon>
        <taxon>asterids</taxon>
        <taxon>campanulids</taxon>
        <taxon>Asterales</taxon>
        <taxon>Asteraceae</taxon>
        <taxon>Asteroideae</taxon>
        <taxon>Heliantheae alliance</taxon>
        <taxon>Heliantheae</taxon>
        <taxon>Helianthus</taxon>
    </lineage>
</organism>
<evidence type="ECO:0000313" key="2">
    <source>
        <dbReference type="EMBL" id="OTG03554.1"/>
    </source>
</evidence>
<accession>A0A251SXW5</accession>
<proteinExistence type="predicted"/>
<evidence type="ECO:0000313" key="1">
    <source>
        <dbReference type="EMBL" id="KAF5775719.1"/>
    </source>
</evidence>
<keyword evidence="3" id="KW-1185">Reference proteome</keyword>
<reference evidence="2" key="2">
    <citation type="submission" date="2017-02" db="EMBL/GenBank/DDBJ databases">
        <title>Sunflower complete genome.</title>
        <authorList>
            <person name="Langlade N."/>
            <person name="Munos S."/>
        </authorList>
    </citation>
    <scope>NUCLEOTIDE SEQUENCE [LARGE SCALE GENOMIC DNA]</scope>
    <source>
        <tissue evidence="2">Leaves</tissue>
    </source>
</reference>
<sequence length="53" mass="6422">MKHIFLVVMLQYNKNSHLDMKVLKKNLNKLMIEVVKFRDLNVSQALFIYEINR</sequence>
<dbReference type="Proteomes" id="UP000215914">
    <property type="component" value="Chromosome 13"/>
</dbReference>
<gene>
    <name evidence="2" type="ORF">HannXRQ_Chr13g0425341</name>
    <name evidence="1" type="ORF">HanXRQr2_Chr13g0615241</name>
</gene>
<dbReference type="EMBL" id="MNCJ02000328">
    <property type="protein sequence ID" value="KAF5775719.1"/>
    <property type="molecule type" value="Genomic_DNA"/>
</dbReference>
<dbReference type="InParanoid" id="A0A251SXW5"/>
<reference evidence="1 3" key="1">
    <citation type="journal article" date="2017" name="Nature">
        <title>The sunflower genome provides insights into oil metabolism, flowering and Asterid evolution.</title>
        <authorList>
            <person name="Badouin H."/>
            <person name="Gouzy J."/>
            <person name="Grassa C.J."/>
            <person name="Murat F."/>
            <person name="Staton S.E."/>
            <person name="Cottret L."/>
            <person name="Lelandais-Briere C."/>
            <person name="Owens G.L."/>
            <person name="Carrere S."/>
            <person name="Mayjonade B."/>
            <person name="Legrand L."/>
            <person name="Gill N."/>
            <person name="Kane N.C."/>
            <person name="Bowers J.E."/>
            <person name="Hubner S."/>
            <person name="Bellec A."/>
            <person name="Berard A."/>
            <person name="Berges H."/>
            <person name="Blanchet N."/>
            <person name="Boniface M.C."/>
            <person name="Brunel D."/>
            <person name="Catrice O."/>
            <person name="Chaidir N."/>
            <person name="Claudel C."/>
            <person name="Donnadieu C."/>
            <person name="Faraut T."/>
            <person name="Fievet G."/>
            <person name="Helmstetter N."/>
            <person name="King M."/>
            <person name="Knapp S.J."/>
            <person name="Lai Z."/>
            <person name="Le Paslier M.C."/>
            <person name="Lippi Y."/>
            <person name="Lorenzon L."/>
            <person name="Mandel J.R."/>
            <person name="Marage G."/>
            <person name="Marchand G."/>
            <person name="Marquand E."/>
            <person name="Bret-Mestries E."/>
            <person name="Morien E."/>
            <person name="Nambeesan S."/>
            <person name="Nguyen T."/>
            <person name="Pegot-Espagnet P."/>
            <person name="Pouilly N."/>
            <person name="Raftis F."/>
            <person name="Sallet E."/>
            <person name="Schiex T."/>
            <person name="Thomas J."/>
            <person name="Vandecasteele C."/>
            <person name="Vares D."/>
            <person name="Vear F."/>
            <person name="Vautrin S."/>
            <person name="Crespi M."/>
            <person name="Mangin B."/>
            <person name="Burke J.M."/>
            <person name="Salse J."/>
            <person name="Munos S."/>
            <person name="Vincourt P."/>
            <person name="Rieseberg L.H."/>
            <person name="Langlade N.B."/>
        </authorList>
    </citation>
    <scope>NUCLEOTIDE SEQUENCE [LARGE SCALE GENOMIC DNA]</scope>
    <source>
        <strain evidence="3">cv. SF193</strain>
        <tissue evidence="1">Leaves</tissue>
    </source>
</reference>